<proteinExistence type="predicted"/>
<protein>
    <submittedName>
        <fullName evidence="2">Uncharacterized protein</fullName>
    </submittedName>
</protein>
<organism evidence="2 3">
    <name type="scientific">Tuber aestivum</name>
    <name type="common">summer truffle</name>
    <dbReference type="NCBI Taxonomy" id="59557"/>
    <lineage>
        <taxon>Eukaryota</taxon>
        <taxon>Fungi</taxon>
        <taxon>Dikarya</taxon>
        <taxon>Ascomycota</taxon>
        <taxon>Pezizomycotina</taxon>
        <taxon>Pezizomycetes</taxon>
        <taxon>Pezizales</taxon>
        <taxon>Tuberaceae</taxon>
        <taxon>Tuber</taxon>
    </lineage>
</organism>
<evidence type="ECO:0000313" key="2">
    <source>
        <dbReference type="EMBL" id="CUS12991.1"/>
    </source>
</evidence>
<gene>
    <name evidence="2" type="ORF">GSTUAT00002906001</name>
</gene>
<evidence type="ECO:0000313" key="3">
    <source>
        <dbReference type="Proteomes" id="UP001412239"/>
    </source>
</evidence>
<evidence type="ECO:0000256" key="1">
    <source>
        <dbReference type="SAM" id="MobiDB-lite"/>
    </source>
</evidence>
<reference evidence="2" key="1">
    <citation type="submission" date="2015-10" db="EMBL/GenBank/DDBJ databases">
        <authorList>
            <person name="Regsiter A."/>
            <person name="william w."/>
        </authorList>
    </citation>
    <scope>NUCLEOTIDE SEQUENCE</scope>
    <source>
        <strain evidence="2">Montdore</strain>
    </source>
</reference>
<name>A0A292Q1Q4_9PEZI</name>
<dbReference type="EMBL" id="LN890979">
    <property type="protein sequence ID" value="CUS12991.1"/>
    <property type="molecule type" value="Genomic_DNA"/>
</dbReference>
<sequence>MARISAPTIKAAKIPKHIIKIGMTPEQYFGLKIHLKSIILPGTPGFEGKRFSSKSAYREWLNQALREIGPRFFPGGGKGLVWPLDYDRIYGAVNHVIQALSYQIRKDHKKKMERSRVAGGENDNGTGAAEDGEHCGGSLADDTNVDEAATMSDEESVQEQKQEEEIVVDQNLLDEETMREEPIELEDLSDFKKPEVFAEFADLADEHFNWADVTGAARPEQSIRLLLLIA</sequence>
<feature type="region of interest" description="Disordered" evidence="1">
    <location>
        <begin position="111"/>
        <end position="175"/>
    </location>
</feature>
<accession>A0A292Q1Q4</accession>
<keyword evidence="3" id="KW-1185">Reference proteome</keyword>
<dbReference type="AlphaFoldDB" id="A0A292Q1Q4"/>
<dbReference type="Proteomes" id="UP001412239">
    <property type="component" value="Unassembled WGS sequence"/>
</dbReference>